<evidence type="ECO:0000256" key="2">
    <source>
        <dbReference type="ARBA" id="ARBA00011738"/>
    </source>
</evidence>
<dbReference type="CDD" id="cd01080">
    <property type="entry name" value="NAD_bind_m-THF_DH_Cyclohyd"/>
    <property type="match status" value="1"/>
</dbReference>
<dbReference type="Pfam" id="PF02882">
    <property type="entry name" value="THF_DHG_CYH_C"/>
    <property type="match status" value="1"/>
</dbReference>
<dbReference type="AlphaFoldDB" id="A0A812XSQ9"/>
<dbReference type="PRINTS" id="PR00085">
    <property type="entry name" value="THFDHDRGNASE"/>
</dbReference>
<keyword evidence="12" id="KW-1185">Reference proteome</keyword>
<feature type="compositionally biased region" description="Basic and acidic residues" evidence="8">
    <location>
        <begin position="23"/>
        <end position="45"/>
    </location>
</feature>
<evidence type="ECO:0000256" key="8">
    <source>
        <dbReference type="SAM" id="MobiDB-lite"/>
    </source>
</evidence>
<keyword evidence="3" id="KW-0554">One-carbon metabolism</keyword>
<dbReference type="GO" id="GO:0004477">
    <property type="term" value="F:methenyltetrahydrofolate cyclohydrolase activity"/>
    <property type="evidence" value="ECO:0007669"/>
    <property type="project" value="TreeGrafter"/>
</dbReference>
<evidence type="ECO:0000256" key="7">
    <source>
        <dbReference type="ARBA" id="ARBA00023268"/>
    </source>
</evidence>
<dbReference type="FunFam" id="3.40.50.10860:FF:000005">
    <property type="entry name" value="C-1-tetrahydrofolate synthase, cytoplasmic, putative"/>
    <property type="match status" value="1"/>
</dbReference>
<comment type="pathway">
    <text evidence="1">One-carbon metabolism; tetrahydrofolate interconversion.</text>
</comment>
<feature type="region of interest" description="Disordered" evidence="8">
    <location>
        <begin position="1"/>
        <end position="265"/>
    </location>
</feature>
<feature type="compositionally biased region" description="Low complexity" evidence="8">
    <location>
        <begin position="148"/>
        <end position="170"/>
    </location>
</feature>
<feature type="compositionally biased region" description="Low complexity" evidence="8">
    <location>
        <begin position="244"/>
        <end position="265"/>
    </location>
</feature>
<dbReference type="PANTHER" id="PTHR48099:SF5">
    <property type="entry name" value="C-1-TETRAHYDROFOLATE SYNTHASE, CYTOPLASMIC"/>
    <property type="match status" value="1"/>
</dbReference>
<dbReference type="EMBL" id="CAJNIZ010046385">
    <property type="protein sequence ID" value="CAE7747029.1"/>
    <property type="molecule type" value="Genomic_DNA"/>
</dbReference>
<dbReference type="PROSITE" id="PS00766">
    <property type="entry name" value="THF_DHG_CYH_1"/>
    <property type="match status" value="1"/>
</dbReference>
<dbReference type="GO" id="GO:0035999">
    <property type="term" value="P:tetrahydrofolate interconversion"/>
    <property type="evidence" value="ECO:0007669"/>
    <property type="project" value="TreeGrafter"/>
</dbReference>
<dbReference type="GO" id="GO:0004488">
    <property type="term" value="F:methylenetetrahydrofolate dehydrogenase (NADP+) activity"/>
    <property type="evidence" value="ECO:0007669"/>
    <property type="project" value="InterPro"/>
</dbReference>
<accession>A0A812XSQ9</accession>
<comment type="subunit">
    <text evidence="2">Homodimer.</text>
</comment>
<feature type="domain" description="Tetrahydrofolate dehydrogenase/cyclohydrolase catalytic" evidence="9">
    <location>
        <begin position="326"/>
        <end position="441"/>
    </location>
</feature>
<dbReference type="Gene3D" id="3.40.50.720">
    <property type="entry name" value="NAD(P)-binding Rossmann-like Domain"/>
    <property type="match status" value="1"/>
</dbReference>
<keyword evidence="7" id="KW-0511">Multifunctional enzyme</keyword>
<dbReference type="Pfam" id="PF00763">
    <property type="entry name" value="THF_DHG_CYH"/>
    <property type="match status" value="1"/>
</dbReference>
<dbReference type="SUPFAM" id="SSF53223">
    <property type="entry name" value="Aminoacid dehydrogenase-like, N-terminal domain"/>
    <property type="match status" value="1"/>
</dbReference>
<dbReference type="OrthoDB" id="5126881at2759"/>
<dbReference type="PANTHER" id="PTHR48099">
    <property type="entry name" value="C-1-TETRAHYDROFOLATE SYNTHASE, CYTOPLASMIC-RELATED"/>
    <property type="match status" value="1"/>
</dbReference>
<dbReference type="InterPro" id="IPR036291">
    <property type="entry name" value="NAD(P)-bd_dom_sf"/>
</dbReference>
<dbReference type="InterPro" id="IPR020867">
    <property type="entry name" value="THF_DH/CycHdrlase_CS"/>
</dbReference>
<protein>
    <submittedName>
        <fullName evidence="11">FOLD2 protein</fullName>
    </submittedName>
</protein>
<name>A0A812XSQ9_SYMPI</name>
<organism evidence="11 12">
    <name type="scientific">Symbiodinium pilosum</name>
    <name type="common">Dinoflagellate</name>
    <dbReference type="NCBI Taxonomy" id="2952"/>
    <lineage>
        <taxon>Eukaryota</taxon>
        <taxon>Sar</taxon>
        <taxon>Alveolata</taxon>
        <taxon>Dinophyceae</taxon>
        <taxon>Suessiales</taxon>
        <taxon>Symbiodiniaceae</taxon>
        <taxon>Symbiodinium</taxon>
    </lineage>
</organism>
<dbReference type="InterPro" id="IPR046346">
    <property type="entry name" value="Aminoacid_DH-like_N_sf"/>
</dbReference>
<evidence type="ECO:0000256" key="1">
    <source>
        <dbReference type="ARBA" id="ARBA00004777"/>
    </source>
</evidence>
<dbReference type="InterPro" id="IPR020630">
    <property type="entry name" value="THF_DH/CycHdrlase_cat_dom"/>
</dbReference>
<sequence length="631" mass="67446">MATEDDGSSSEQAAPKAATPEPAEPKEPKEPKPKARPLKRPEPKPVPKGQGPGPPRKRVKQEVDSPSHDPPKVPVKARPMTPTLPPRSVSAKQEEKEDSAPKSPAKFPRKSPPTSPPSPPAEPASSSWRPDWKERDEDKWWETDWDRWGSWSSRHSANSGSSARWSSPGSVRPWVRPAEPSSPPKPKQAPRAGKGASPPKPRNVPPPRAGKGGNTKGGCKGGAMGFKAAVQDLSRRMRPRRASRTPPALHTTPPSHTPSASPAAGAAAVDRLSVCQVQAANLRQSAQHLLVLSSRTAKDVTQELTRISQDLLASAVALGKIQTRIIDGKAVSTQVRAEVKEMTEQLQQEHGVVPGIAMILVGERQDSKSYVANKTKAAREVGFHIVDVHLPDSVAQEELLLELQKVNEDPKVHGILVQLPLPEHINEGAILKQIRVDKDADCFAAENVGNLCLKGGDPPLAVPCTPAGCVELLQRSGVEVAGKSVVVLGRSNLVGMPMAQLLLSMDATVTVCHSKSQDVARHLSRADIVIVAIGQAQFVRGEWLKPGCVVIDVGINSVADETKKSGYRLVGDVNYAEVLGVASMVTPVPGGVGPMTIAMLLKNVLNLARQSAGLPRVPLRREVPAVEPQLA</sequence>
<evidence type="ECO:0000313" key="12">
    <source>
        <dbReference type="Proteomes" id="UP000649617"/>
    </source>
</evidence>
<evidence type="ECO:0000256" key="4">
    <source>
        <dbReference type="ARBA" id="ARBA00022801"/>
    </source>
</evidence>
<dbReference type="SUPFAM" id="SSF51735">
    <property type="entry name" value="NAD(P)-binding Rossmann-fold domains"/>
    <property type="match status" value="1"/>
</dbReference>
<dbReference type="Gene3D" id="3.40.50.10860">
    <property type="entry name" value="Leucine Dehydrogenase, chain A, domain 1"/>
    <property type="match status" value="1"/>
</dbReference>
<feature type="compositionally biased region" description="Gly residues" evidence="8">
    <location>
        <begin position="210"/>
        <end position="224"/>
    </location>
</feature>
<feature type="compositionally biased region" description="Basic and acidic residues" evidence="8">
    <location>
        <begin position="130"/>
        <end position="147"/>
    </location>
</feature>
<evidence type="ECO:0000256" key="5">
    <source>
        <dbReference type="ARBA" id="ARBA00022857"/>
    </source>
</evidence>
<comment type="caution">
    <text evidence="11">The sequence shown here is derived from an EMBL/GenBank/DDBJ whole genome shotgun (WGS) entry which is preliminary data.</text>
</comment>
<evidence type="ECO:0000259" key="9">
    <source>
        <dbReference type="Pfam" id="PF00763"/>
    </source>
</evidence>
<dbReference type="InterPro" id="IPR020631">
    <property type="entry name" value="THF_DH/CycHdrlase_NAD-bd_dom"/>
</dbReference>
<proteinExistence type="inferred from homology"/>
<feature type="compositionally biased region" description="Pro residues" evidence="8">
    <location>
        <begin position="198"/>
        <end position="208"/>
    </location>
</feature>
<dbReference type="FunFam" id="3.40.50.720:FF:000006">
    <property type="entry name" value="Bifunctional protein FolD"/>
    <property type="match status" value="1"/>
</dbReference>
<dbReference type="PROSITE" id="PS00767">
    <property type="entry name" value="THF_DHG_CYH_2"/>
    <property type="match status" value="1"/>
</dbReference>
<evidence type="ECO:0000259" key="10">
    <source>
        <dbReference type="Pfam" id="PF02882"/>
    </source>
</evidence>
<gene>
    <name evidence="11" type="primary">FOLD2</name>
    <name evidence="11" type="ORF">SPIL2461_LOCUS21578</name>
</gene>
<dbReference type="Proteomes" id="UP000649617">
    <property type="component" value="Unassembled WGS sequence"/>
</dbReference>
<keyword evidence="6" id="KW-0560">Oxidoreductase</keyword>
<feature type="compositionally biased region" description="Basic and acidic residues" evidence="8">
    <location>
        <begin position="60"/>
        <end position="71"/>
    </location>
</feature>
<reference evidence="11" key="1">
    <citation type="submission" date="2021-02" db="EMBL/GenBank/DDBJ databases">
        <authorList>
            <person name="Dougan E. K."/>
            <person name="Rhodes N."/>
            <person name="Thang M."/>
            <person name="Chan C."/>
        </authorList>
    </citation>
    <scope>NUCLEOTIDE SEQUENCE</scope>
</reference>
<feature type="compositionally biased region" description="Pro residues" evidence="8">
    <location>
        <begin position="110"/>
        <end position="122"/>
    </location>
</feature>
<evidence type="ECO:0000256" key="6">
    <source>
        <dbReference type="ARBA" id="ARBA00023002"/>
    </source>
</evidence>
<keyword evidence="4" id="KW-0378">Hydrolase</keyword>
<evidence type="ECO:0000313" key="11">
    <source>
        <dbReference type="EMBL" id="CAE7747029.1"/>
    </source>
</evidence>
<feature type="domain" description="Tetrahydrofolate dehydrogenase/cyclohydrolase NAD(P)-binding" evidence="10">
    <location>
        <begin position="463"/>
        <end position="610"/>
    </location>
</feature>
<dbReference type="HAMAP" id="MF_01576">
    <property type="entry name" value="THF_DHG_CYH"/>
    <property type="match status" value="1"/>
</dbReference>
<evidence type="ECO:0000256" key="3">
    <source>
        <dbReference type="ARBA" id="ARBA00022563"/>
    </source>
</evidence>
<keyword evidence="5" id="KW-0521">NADP</keyword>
<dbReference type="InterPro" id="IPR000672">
    <property type="entry name" value="THF_DH/CycHdrlase"/>
</dbReference>
<dbReference type="GO" id="GO:0005829">
    <property type="term" value="C:cytosol"/>
    <property type="evidence" value="ECO:0007669"/>
    <property type="project" value="TreeGrafter"/>
</dbReference>